<keyword evidence="3" id="KW-1185">Reference proteome</keyword>
<keyword evidence="2" id="KW-0489">Methyltransferase</keyword>
<name>A0A2N3U7M1_9BACT</name>
<dbReference type="GO" id="GO:0008168">
    <property type="term" value="F:methyltransferase activity"/>
    <property type="evidence" value="ECO:0007669"/>
    <property type="project" value="UniProtKB-KW"/>
</dbReference>
<dbReference type="Pfam" id="PF13578">
    <property type="entry name" value="Methyltransf_24"/>
    <property type="match status" value="1"/>
</dbReference>
<comment type="caution">
    <text evidence="2">The sequence shown here is derived from an EMBL/GenBank/DDBJ whole genome shotgun (WGS) entry which is preliminary data.</text>
</comment>
<keyword evidence="1" id="KW-1133">Transmembrane helix</keyword>
<gene>
    <name evidence="2" type="ORF">BD749_3628</name>
</gene>
<protein>
    <submittedName>
        <fullName evidence="2">Methyltransferase family protein</fullName>
    </submittedName>
</protein>
<dbReference type="OrthoDB" id="9795498at2"/>
<evidence type="ECO:0000313" key="3">
    <source>
        <dbReference type="Proteomes" id="UP000233782"/>
    </source>
</evidence>
<keyword evidence="2" id="KW-0808">Transferase</keyword>
<accession>A0A2N3U7M1</accession>
<proteinExistence type="predicted"/>
<dbReference type="InterPro" id="IPR029063">
    <property type="entry name" value="SAM-dependent_MTases_sf"/>
</dbReference>
<keyword evidence="1" id="KW-0472">Membrane</keyword>
<organism evidence="2 3">
    <name type="scientific">Pontibacter ramchanderi</name>
    <dbReference type="NCBI Taxonomy" id="1179743"/>
    <lineage>
        <taxon>Bacteria</taxon>
        <taxon>Pseudomonadati</taxon>
        <taxon>Bacteroidota</taxon>
        <taxon>Cytophagia</taxon>
        <taxon>Cytophagales</taxon>
        <taxon>Hymenobacteraceae</taxon>
        <taxon>Pontibacter</taxon>
    </lineage>
</organism>
<evidence type="ECO:0000313" key="2">
    <source>
        <dbReference type="EMBL" id="PKV62743.1"/>
    </source>
</evidence>
<dbReference type="RefSeq" id="WP_101447013.1">
    <property type="nucleotide sequence ID" value="NZ_PJMU01000004.1"/>
</dbReference>
<dbReference type="EMBL" id="PJMU01000004">
    <property type="protein sequence ID" value="PKV62743.1"/>
    <property type="molecule type" value="Genomic_DNA"/>
</dbReference>
<dbReference type="Gene3D" id="3.40.50.150">
    <property type="entry name" value="Vaccinia Virus protein VP39"/>
    <property type="match status" value="1"/>
</dbReference>
<dbReference type="SUPFAM" id="SSF53335">
    <property type="entry name" value="S-adenosyl-L-methionine-dependent methyltransferases"/>
    <property type="match status" value="1"/>
</dbReference>
<keyword evidence="1" id="KW-0812">Transmembrane</keyword>
<dbReference type="Proteomes" id="UP000233782">
    <property type="component" value="Unassembled WGS sequence"/>
</dbReference>
<dbReference type="AlphaFoldDB" id="A0A2N3U7M1"/>
<evidence type="ECO:0000256" key="1">
    <source>
        <dbReference type="SAM" id="Phobius"/>
    </source>
</evidence>
<sequence length="323" mass="37827">MLKKLAHKFIPALDVLLYPVTYAAALWFLFIRKYGVQKMPASRSAFWKIGVFPIRDHYYEPLFNPKHLNLKTRDKRNLPGINLNEDTQLRLLSEFSYQDELAAIPAERESGKLHYYYNNPSFFAGDAEVLYNMIRFFKPKRIIEIGSGNSTLMMLQAVNRNKQIDNSYDCTIKCIEPYEVPWLEESGVEVIRKMVQDIDLSFFQELEENDILFIDSSHIIRPQGDVLYEYLELLPTIKKGVIIHIHDIFTPRDYLNENFDNYVVFLNEQYMLEALLSANDSFEIISAVNYLKHDHFDALAKACPVLAKNPDKEPRSIWIRKNK</sequence>
<feature type="transmembrane region" description="Helical" evidence="1">
    <location>
        <begin position="12"/>
        <end position="30"/>
    </location>
</feature>
<reference evidence="2 3" key="1">
    <citation type="submission" date="2017-12" db="EMBL/GenBank/DDBJ databases">
        <title>Genomic Encyclopedia of Type Strains, Phase III (KMG-III): the genomes of soil and plant-associated and newly described type strains.</title>
        <authorList>
            <person name="Whitman W."/>
        </authorList>
    </citation>
    <scope>NUCLEOTIDE SEQUENCE [LARGE SCALE GENOMIC DNA]</scope>
    <source>
        <strain evidence="2 3">LP43</strain>
    </source>
</reference>
<dbReference type="GO" id="GO:0032259">
    <property type="term" value="P:methylation"/>
    <property type="evidence" value="ECO:0007669"/>
    <property type="project" value="UniProtKB-KW"/>
</dbReference>